<feature type="domain" description="HTH gntR-type" evidence="4">
    <location>
        <begin position="20"/>
        <end position="87"/>
    </location>
</feature>
<dbReference type="Pfam" id="PF00392">
    <property type="entry name" value="GntR"/>
    <property type="match status" value="1"/>
</dbReference>
<accession>A0AAW9S3J6</accession>
<evidence type="ECO:0000313" key="5">
    <source>
        <dbReference type="EMBL" id="MEJ8574176.1"/>
    </source>
</evidence>
<gene>
    <name evidence="5" type="ORF">V3328_22020</name>
</gene>
<keyword evidence="3" id="KW-0804">Transcription</keyword>
<evidence type="ECO:0000256" key="2">
    <source>
        <dbReference type="ARBA" id="ARBA00023125"/>
    </source>
</evidence>
<dbReference type="SUPFAM" id="SSF48008">
    <property type="entry name" value="GntR ligand-binding domain-like"/>
    <property type="match status" value="1"/>
</dbReference>
<dbReference type="PANTHER" id="PTHR43537:SF51">
    <property type="entry name" value="HTH-TYPE TRANSCRIPTIONAL REGULATOR LGOR-RELATED"/>
    <property type="match status" value="1"/>
</dbReference>
<dbReference type="InterPro" id="IPR011711">
    <property type="entry name" value="GntR_C"/>
</dbReference>
<dbReference type="InterPro" id="IPR000524">
    <property type="entry name" value="Tscrpt_reg_HTH_GntR"/>
</dbReference>
<evidence type="ECO:0000259" key="4">
    <source>
        <dbReference type="PROSITE" id="PS50949"/>
    </source>
</evidence>
<name>A0AAW9S3J6_9HYPH</name>
<dbReference type="SMART" id="SM00895">
    <property type="entry name" value="FCD"/>
    <property type="match status" value="1"/>
</dbReference>
<reference evidence="5 6" key="1">
    <citation type="submission" date="2024-02" db="EMBL/GenBank/DDBJ databases">
        <title>Genome analysis and characterization of Microbaculum marinisediminis sp. nov., isolated from marine sediment.</title>
        <authorList>
            <person name="Du Z.-J."/>
            <person name="Ye Y.-Q."/>
            <person name="Zhang Z.-R."/>
            <person name="Yuan S.-M."/>
            <person name="Zhang X.-Y."/>
        </authorList>
    </citation>
    <scope>NUCLEOTIDE SEQUENCE [LARGE SCALE GENOMIC DNA]</scope>
    <source>
        <strain evidence="5 6">SDUM1044001</strain>
    </source>
</reference>
<dbReference type="PANTHER" id="PTHR43537">
    <property type="entry name" value="TRANSCRIPTIONAL REGULATOR, GNTR FAMILY"/>
    <property type="match status" value="1"/>
</dbReference>
<organism evidence="5 6">
    <name type="scientific">Microbaculum marinum</name>
    <dbReference type="NCBI Taxonomy" id="1764581"/>
    <lineage>
        <taxon>Bacteria</taxon>
        <taxon>Pseudomonadati</taxon>
        <taxon>Pseudomonadota</taxon>
        <taxon>Alphaproteobacteria</taxon>
        <taxon>Hyphomicrobiales</taxon>
        <taxon>Tepidamorphaceae</taxon>
        <taxon>Microbaculum</taxon>
    </lineage>
</organism>
<dbReference type="SMART" id="SM00345">
    <property type="entry name" value="HTH_GNTR"/>
    <property type="match status" value="2"/>
</dbReference>
<dbReference type="InterPro" id="IPR036388">
    <property type="entry name" value="WH-like_DNA-bd_sf"/>
</dbReference>
<evidence type="ECO:0000256" key="3">
    <source>
        <dbReference type="ARBA" id="ARBA00023163"/>
    </source>
</evidence>
<dbReference type="Gene3D" id="1.10.10.10">
    <property type="entry name" value="Winged helix-like DNA-binding domain superfamily/Winged helix DNA-binding domain"/>
    <property type="match status" value="2"/>
</dbReference>
<sequence>MATNTKTPGDPGADRLAGASPLQRDLARRILEKMRDEGWTVGTRVSEQDLARAFGVSRSPIRAALDLLAAQGIVAALEKRGLGLARDVASLDIGALVPSSPQETLYETMMRDRATGQIPQEISEAELMPRYGVSRGVIRKLLMRFAAEGLAQRMAGHGWRFVDSLDDDEAYRESYEFRLIVECAALRSPRFVVDREKIEPIRRAHQRILADDRVAVSGEEWFRVNAAFHETLAMCSRNRFLLQTVRHQNSLRRMREHSVFSELPRERIEQSCREHLAIIDALEAEDFDWAESLLRHHLRLAADF</sequence>
<comment type="caution">
    <text evidence="5">The sequence shown here is derived from an EMBL/GenBank/DDBJ whole genome shotgun (WGS) entry which is preliminary data.</text>
</comment>
<keyword evidence="1" id="KW-0805">Transcription regulation</keyword>
<dbReference type="InterPro" id="IPR008920">
    <property type="entry name" value="TF_FadR/GntR_C"/>
</dbReference>
<keyword evidence="2" id="KW-0238">DNA-binding</keyword>
<keyword evidence="6" id="KW-1185">Reference proteome</keyword>
<dbReference type="RefSeq" id="WP_340331877.1">
    <property type="nucleotide sequence ID" value="NZ_JAZHOF010000010.1"/>
</dbReference>
<proteinExistence type="predicted"/>
<dbReference type="PROSITE" id="PS50949">
    <property type="entry name" value="HTH_GNTR"/>
    <property type="match status" value="1"/>
</dbReference>
<dbReference type="Pfam" id="PF07729">
    <property type="entry name" value="FCD"/>
    <property type="match status" value="1"/>
</dbReference>
<dbReference type="Proteomes" id="UP001378188">
    <property type="component" value="Unassembled WGS sequence"/>
</dbReference>
<dbReference type="GO" id="GO:0003700">
    <property type="term" value="F:DNA-binding transcription factor activity"/>
    <property type="evidence" value="ECO:0007669"/>
    <property type="project" value="InterPro"/>
</dbReference>
<evidence type="ECO:0000313" key="6">
    <source>
        <dbReference type="Proteomes" id="UP001378188"/>
    </source>
</evidence>
<protein>
    <submittedName>
        <fullName evidence="5">GntR family transcriptional regulator</fullName>
    </submittedName>
</protein>
<evidence type="ECO:0000256" key="1">
    <source>
        <dbReference type="ARBA" id="ARBA00023015"/>
    </source>
</evidence>
<dbReference type="AlphaFoldDB" id="A0AAW9S3J6"/>
<dbReference type="PRINTS" id="PR00035">
    <property type="entry name" value="HTHGNTR"/>
</dbReference>
<dbReference type="SUPFAM" id="SSF46785">
    <property type="entry name" value="Winged helix' DNA-binding domain"/>
    <property type="match status" value="2"/>
</dbReference>
<dbReference type="InterPro" id="IPR036390">
    <property type="entry name" value="WH_DNA-bd_sf"/>
</dbReference>
<dbReference type="EMBL" id="JAZHOF010000010">
    <property type="protein sequence ID" value="MEJ8574176.1"/>
    <property type="molecule type" value="Genomic_DNA"/>
</dbReference>
<dbReference type="Gene3D" id="1.20.120.530">
    <property type="entry name" value="GntR ligand-binding domain-like"/>
    <property type="match status" value="1"/>
</dbReference>
<dbReference type="GO" id="GO:0003677">
    <property type="term" value="F:DNA binding"/>
    <property type="evidence" value="ECO:0007669"/>
    <property type="project" value="UniProtKB-KW"/>
</dbReference>